<evidence type="ECO:0000313" key="8">
    <source>
        <dbReference type="EMBL" id="PKK90053.1"/>
    </source>
</evidence>
<keyword evidence="4" id="KW-0547">Nucleotide-binding</keyword>
<comment type="catalytic activity">
    <reaction evidence="7">
        <text>oxaloacetate + ATP = phosphoenolpyruvate + ADP + CO2</text>
        <dbReference type="Rhea" id="RHEA:18617"/>
        <dbReference type="ChEBI" id="CHEBI:16452"/>
        <dbReference type="ChEBI" id="CHEBI:16526"/>
        <dbReference type="ChEBI" id="CHEBI:30616"/>
        <dbReference type="ChEBI" id="CHEBI:58702"/>
        <dbReference type="ChEBI" id="CHEBI:456216"/>
        <dbReference type="EC" id="4.1.1.49"/>
    </reaction>
</comment>
<keyword evidence="8" id="KW-0808">Transferase</keyword>
<dbReference type="SUPFAM" id="SSF53795">
    <property type="entry name" value="PEP carboxykinase-like"/>
    <property type="match status" value="1"/>
</dbReference>
<evidence type="ECO:0000256" key="2">
    <source>
        <dbReference type="ARBA" id="ARBA00006052"/>
    </source>
</evidence>
<gene>
    <name evidence="8" type="ORF">CVV64_11070</name>
</gene>
<dbReference type="GO" id="GO:0005524">
    <property type="term" value="F:ATP binding"/>
    <property type="evidence" value="ECO:0007669"/>
    <property type="project" value="UniProtKB-KW"/>
</dbReference>
<dbReference type="GO" id="GO:0004612">
    <property type="term" value="F:phosphoenolpyruvate carboxykinase (ATP) activity"/>
    <property type="evidence" value="ECO:0007669"/>
    <property type="project" value="UniProtKB-EC"/>
</dbReference>
<dbReference type="SUPFAM" id="SSF68923">
    <property type="entry name" value="PEP carboxykinase N-terminal domain"/>
    <property type="match status" value="1"/>
</dbReference>
<sequence>MASRTIIEHFRDLRGISPIRATAETIFNEVHNGRTIHKPSMADLYDLARNCPGVTITDLSVSSEAIREFGLPPGARVLNHNHGRIVGRSASARHFYTRLPENRKSLLEGVAREVAWELSAMDLYTADVVCGLDPGLMVRARMITPAENAINLYNWCLNFMPMQQASSAYESSTPLEIPDILVVSHPEWKDDLNRPEFQNGAVIVDYGCNTIFILGLRYFGEHKKGTLTLAWSSGMSLGRVACHGGIKEVDFSSCASPYRALGKRTISFFGLSGSGKSSHTNSLSNDSTLPENVHVTIAHDDAFQVDCENLRCTVWEPSLFDKTDQRDLLHPDWNHVISTQNQLVLDTAHGRVPVGLDLRNSNGRAIFSRSMLGNCCDSTGFPDHVNWLMKDSTLPPIMRLENTDLAVAMGATLMTKRSSAENVSAQEMTKLVFEPFANPFRVYELFRDCRGFRKVFETGAKCHVFNSGGFWKASDSELTKIPLSLSLKLQTAILTDSIQWEPWKLLPGALIPTIDSIERVWPGYSDHFVHSAISNHEEYLILLNDRIRQRVAFLETELSDCPDELKRLVDALSRSLM</sequence>
<dbReference type="GO" id="GO:0016301">
    <property type="term" value="F:kinase activity"/>
    <property type="evidence" value="ECO:0007669"/>
    <property type="project" value="UniProtKB-KW"/>
</dbReference>
<dbReference type="Gene3D" id="3.90.228.20">
    <property type="match status" value="1"/>
</dbReference>
<comment type="pathway">
    <text evidence="1">Carbohydrate biosynthesis; gluconeogenesis.</text>
</comment>
<dbReference type="EMBL" id="PGXC01000008">
    <property type="protein sequence ID" value="PKK90053.1"/>
    <property type="molecule type" value="Genomic_DNA"/>
</dbReference>
<evidence type="ECO:0000256" key="1">
    <source>
        <dbReference type="ARBA" id="ARBA00004742"/>
    </source>
</evidence>
<dbReference type="InterPro" id="IPR008210">
    <property type="entry name" value="PEP_carboxykinase_N"/>
</dbReference>
<protein>
    <recommendedName>
        <fullName evidence="3">phosphoenolpyruvate carboxykinase (ATP)</fullName>
        <ecNumber evidence="3">4.1.1.49</ecNumber>
    </recommendedName>
</protein>
<evidence type="ECO:0000256" key="4">
    <source>
        <dbReference type="ARBA" id="ARBA00022741"/>
    </source>
</evidence>
<proteinExistence type="inferred from homology"/>
<keyword evidence="8" id="KW-0418">Kinase</keyword>
<evidence type="ECO:0000256" key="7">
    <source>
        <dbReference type="ARBA" id="ARBA00047371"/>
    </source>
</evidence>
<name>A0A2N1PNX8_9BACT</name>
<dbReference type="GO" id="GO:0006094">
    <property type="term" value="P:gluconeogenesis"/>
    <property type="evidence" value="ECO:0007669"/>
    <property type="project" value="UniProtKB-UniPathway"/>
</dbReference>
<dbReference type="AlphaFoldDB" id="A0A2N1PNX8"/>
<comment type="caution">
    <text evidence="8">The sequence shown here is derived from an EMBL/GenBank/DDBJ whole genome shotgun (WGS) entry which is preliminary data.</text>
</comment>
<dbReference type="InterPro" id="IPR013035">
    <property type="entry name" value="PEP_carboxykinase_C"/>
</dbReference>
<evidence type="ECO:0000313" key="9">
    <source>
        <dbReference type="Proteomes" id="UP000233256"/>
    </source>
</evidence>
<keyword evidence="8" id="KW-0670">Pyruvate</keyword>
<evidence type="ECO:0000256" key="6">
    <source>
        <dbReference type="ARBA" id="ARBA00023239"/>
    </source>
</evidence>
<comment type="similarity">
    <text evidence="2">Belongs to the phosphoenolpyruvate carboxykinase (ATP) family.</text>
</comment>
<dbReference type="Gene3D" id="3.40.449.10">
    <property type="entry name" value="Phosphoenolpyruvate Carboxykinase, domain 1"/>
    <property type="match status" value="1"/>
</dbReference>
<accession>A0A2N1PNX8</accession>
<organism evidence="8 9">
    <name type="scientific">Candidatus Wallbacteria bacterium HGW-Wallbacteria-1</name>
    <dbReference type="NCBI Taxonomy" id="2013854"/>
    <lineage>
        <taxon>Bacteria</taxon>
        <taxon>Candidatus Walliibacteriota</taxon>
    </lineage>
</organism>
<keyword evidence="5" id="KW-0067">ATP-binding</keyword>
<dbReference type="EC" id="4.1.1.49" evidence="3"/>
<dbReference type="InterPro" id="IPR001272">
    <property type="entry name" value="PEP_carboxykinase_ATP"/>
</dbReference>
<reference evidence="8 9" key="1">
    <citation type="journal article" date="2017" name="ISME J.">
        <title>Potential for microbial H2 and metal transformations associated with novel bacteria and archaea in deep terrestrial subsurface sediments.</title>
        <authorList>
            <person name="Hernsdorf A.W."/>
            <person name="Amano Y."/>
            <person name="Miyakawa K."/>
            <person name="Ise K."/>
            <person name="Suzuki Y."/>
            <person name="Anantharaman K."/>
            <person name="Probst A."/>
            <person name="Burstein D."/>
            <person name="Thomas B.C."/>
            <person name="Banfield J.F."/>
        </authorList>
    </citation>
    <scope>NUCLEOTIDE SEQUENCE [LARGE SCALE GENOMIC DNA]</scope>
    <source>
        <strain evidence="8">HGW-Wallbacteria-1</strain>
    </source>
</reference>
<evidence type="ECO:0000256" key="3">
    <source>
        <dbReference type="ARBA" id="ARBA00012363"/>
    </source>
</evidence>
<dbReference type="Pfam" id="PF01293">
    <property type="entry name" value="PEPCK_ATP"/>
    <property type="match status" value="1"/>
</dbReference>
<keyword evidence="6" id="KW-0456">Lyase</keyword>
<dbReference type="Proteomes" id="UP000233256">
    <property type="component" value="Unassembled WGS sequence"/>
</dbReference>
<dbReference type="UniPathway" id="UPA00138"/>
<evidence type="ECO:0000256" key="5">
    <source>
        <dbReference type="ARBA" id="ARBA00022840"/>
    </source>
</evidence>